<evidence type="ECO:0000256" key="3">
    <source>
        <dbReference type="SAM" id="Coils"/>
    </source>
</evidence>
<proteinExistence type="inferred from homology"/>
<evidence type="ECO:0000259" key="6">
    <source>
        <dbReference type="Pfam" id="PF21673"/>
    </source>
</evidence>
<name>A0A9W7AV72_9STRA</name>
<evidence type="ECO:0008006" key="9">
    <source>
        <dbReference type="Google" id="ProtNLM"/>
    </source>
</evidence>
<dbReference type="PANTHER" id="PTHR16441:SF0">
    <property type="entry name" value="COILED-COIL DOMAIN-CONTAINING PROTEIN 93"/>
    <property type="match status" value="1"/>
</dbReference>
<comment type="similarity">
    <text evidence="1">Belongs to the CCDC93 family.</text>
</comment>
<feature type="domain" description="CCDC93 coiled-coil" evidence="5">
    <location>
        <begin position="172"/>
        <end position="618"/>
    </location>
</feature>
<evidence type="ECO:0000313" key="7">
    <source>
        <dbReference type="EMBL" id="GMH76102.1"/>
    </source>
</evidence>
<gene>
    <name evidence="7" type="ORF">TrST_g9450</name>
</gene>
<evidence type="ECO:0000313" key="8">
    <source>
        <dbReference type="Proteomes" id="UP001165085"/>
    </source>
</evidence>
<dbReference type="InterPro" id="IPR039116">
    <property type="entry name" value="CCDC93"/>
</dbReference>
<dbReference type="PANTHER" id="PTHR16441">
    <property type="entry name" value="FIDIPIDINE"/>
    <property type="match status" value="1"/>
</dbReference>
<feature type="region of interest" description="Disordered" evidence="4">
    <location>
        <begin position="205"/>
        <end position="226"/>
    </location>
</feature>
<protein>
    <recommendedName>
        <fullName evidence="9">CCDC93 coiled-coil domain-containing protein</fullName>
    </recommendedName>
</protein>
<feature type="coiled-coil region" evidence="3">
    <location>
        <begin position="230"/>
        <end position="318"/>
    </location>
</feature>
<evidence type="ECO:0000256" key="4">
    <source>
        <dbReference type="SAM" id="MobiDB-lite"/>
    </source>
</evidence>
<feature type="coiled-coil region" evidence="3">
    <location>
        <begin position="344"/>
        <end position="381"/>
    </location>
</feature>
<sequence length="623" mass="70386">MDQSSTATLSHRHECMQGITKLLVDAGYSRAGDMAAGEEFDKVVGGLSWLITSTLTTPLDISLPTLLEATSISTRIALSEVLHSTLLKMDLPVEISPHQIQGVDAPVLLPVVRWAVKNFTEKRVASGDSILGGGGGVEFTKYYDKGLGGLFDGEEIAKNVEEMQERYKVKGRKYRFKGSQGIETEEQKVHRCLLEYGEKMRSYRGLRGGDGGGEEGGGDSDHGFKGRKKISAFDKQLADAQKVAEEEEKALEEARERMAAQLMNNSEELNDEDVAGRGGVGGLVTLGRGEIGVANEEYEKLREKMLKERKARDEKKELFNSRKSALEREIAEGKKLLEKKGGEVSKAEKARAEMQRMRTEVQDEKANNAKISEELQRLSEIEASSGQKDLLKSLWALVQENEKVKKDEKHFKEECKKKMDALTAALQNMGDDHGGQSEEEKAKMHEIDSMHVKILSKHDKVRQLLAQRNLQVASTTRKIDDVPTRMELIQYERRFVELYQQVALKLEETRRYYATYNTLDSTRNFLSKEVKLIDSITNNFENAMKTKSSQEEFLQQFEAILKGVQDSLSKQDGILRKRQEEVSKKEVEYTSVIEDQRRYFKLVKDFQEECNKNEALGAKIGDF</sequence>
<evidence type="ECO:0000256" key="2">
    <source>
        <dbReference type="ARBA" id="ARBA00023054"/>
    </source>
</evidence>
<dbReference type="InterPro" id="IPR019159">
    <property type="entry name" value="CCDC93_CC"/>
</dbReference>
<evidence type="ECO:0000259" key="5">
    <source>
        <dbReference type="Pfam" id="PF09762"/>
    </source>
</evidence>
<dbReference type="Pfam" id="PF21673">
    <property type="entry name" value="CCDC93_N"/>
    <property type="match status" value="1"/>
</dbReference>
<keyword evidence="2 3" id="KW-0175">Coiled coil</keyword>
<dbReference type="AlphaFoldDB" id="A0A9W7AV72"/>
<evidence type="ECO:0000256" key="1">
    <source>
        <dbReference type="ARBA" id="ARBA00007219"/>
    </source>
</evidence>
<comment type="caution">
    <text evidence="7">The sequence shown here is derived from an EMBL/GenBank/DDBJ whole genome shotgun (WGS) entry which is preliminary data.</text>
</comment>
<reference evidence="8" key="1">
    <citation type="journal article" date="2023" name="Commun. Biol.">
        <title>Genome analysis of Parmales, the sister group of diatoms, reveals the evolutionary specialization of diatoms from phago-mixotrophs to photoautotrophs.</title>
        <authorList>
            <person name="Ban H."/>
            <person name="Sato S."/>
            <person name="Yoshikawa S."/>
            <person name="Yamada K."/>
            <person name="Nakamura Y."/>
            <person name="Ichinomiya M."/>
            <person name="Sato N."/>
            <person name="Blanc-Mathieu R."/>
            <person name="Endo H."/>
            <person name="Kuwata A."/>
            <person name="Ogata H."/>
        </authorList>
    </citation>
    <scope>NUCLEOTIDE SEQUENCE [LARGE SCALE GENOMIC DNA]</scope>
    <source>
        <strain evidence="8">NIES 3701</strain>
    </source>
</reference>
<keyword evidence="8" id="KW-1185">Reference proteome</keyword>
<dbReference type="InterPro" id="IPR048747">
    <property type="entry name" value="CCDC93_N"/>
</dbReference>
<dbReference type="GO" id="GO:0006893">
    <property type="term" value="P:Golgi to plasma membrane transport"/>
    <property type="evidence" value="ECO:0007669"/>
    <property type="project" value="TreeGrafter"/>
</dbReference>
<feature type="domain" description="CCDC93 N-terminal" evidence="6">
    <location>
        <begin position="14"/>
        <end position="119"/>
    </location>
</feature>
<dbReference type="Proteomes" id="UP001165085">
    <property type="component" value="Unassembled WGS sequence"/>
</dbReference>
<organism evidence="7 8">
    <name type="scientific">Triparma strigata</name>
    <dbReference type="NCBI Taxonomy" id="1606541"/>
    <lineage>
        <taxon>Eukaryota</taxon>
        <taxon>Sar</taxon>
        <taxon>Stramenopiles</taxon>
        <taxon>Ochrophyta</taxon>
        <taxon>Bolidophyceae</taxon>
        <taxon>Parmales</taxon>
        <taxon>Triparmaceae</taxon>
        <taxon>Triparma</taxon>
    </lineage>
</organism>
<dbReference type="EMBL" id="BRXY01000195">
    <property type="protein sequence ID" value="GMH76102.1"/>
    <property type="molecule type" value="Genomic_DNA"/>
</dbReference>
<dbReference type="OrthoDB" id="16092at2759"/>
<accession>A0A9W7AV72</accession>
<dbReference type="Pfam" id="PF09762">
    <property type="entry name" value="CCDC93_CC"/>
    <property type="match status" value="1"/>
</dbReference>